<dbReference type="InterPro" id="IPR003615">
    <property type="entry name" value="HNH_nuc"/>
</dbReference>
<keyword evidence="4" id="KW-0540">Nuclease</keyword>
<accession>A0A1I4YN03</accession>
<feature type="domain" description="HNH nuclease" evidence="2">
    <location>
        <begin position="10"/>
        <end position="73"/>
    </location>
</feature>
<reference evidence="4 5" key="1">
    <citation type="submission" date="2016-10" db="EMBL/GenBank/DDBJ databases">
        <authorList>
            <person name="de Groot N.N."/>
        </authorList>
    </citation>
    <scope>NUCLEOTIDE SEQUENCE [LARGE SCALE GENOMIC DNA]</scope>
    <source>
        <strain evidence="4 5">CPCC 201259</strain>
    </source>
</reference>
<dbReference type="GO" id="GO:0003676">
    <property type="term" value="F:nucleic acid binding"/>
    <property type="evidence" value="ECO:0007669"/>
    <property type="project" value="InterPro"/>
</dbReference>
<evidence type="ECO:0000313" key="6">
    <source>
        <dbReference type="Proteomes" id="UP000270697"/>
    </source>
</evidence>
<gene>
    <name evidence="3" type="ORF">ATL45_0985</name>
    <name evidence="4" type="ORF">SAMN05421805_104201</name>
</gene>
<evidence type="ECO:0000313" key="4">
    <source>
        <dbReference type="EMBL" id="SFN38969.1"/>
    </source>
</evidence>
<dbReference type="SMART" id="SM00507">
    <property type="entry name" value="HNHc"/>
    <property type="match status" value="1"/>
</dbReference>
<reference evidence="3 6" key="2">
    <citation type="submission" date="2018-10" db="EMBL/GenBank/DDBJ databases">
        <title>Sequencing the genomes of 1000 actinobacteria strains.</title>
        <authorList>
            <person name="Klenk H.-P."/>
        </authorList>
    </citation>
    <scope>NUCLEOTIDE SEQUENCE [LARGE SCALE GENOMIC DNA]</scope>
    <source>
        <strain evidence="3 6">DSM 45119</strain>
    </source>
</reference>
<name>A0A1I4YN03_9PSEU</name>
<dbReference type="Proteomes" id="UP000199398">
    <property type="component" value="Unassembled WGS sequence"/>
</dbReference>
<dbReference type="GO" id="GO:0008270">
    <property type="term" value="F:zinc ion binding"/>
    <property type="evidence" value="ECO:0007669"/>
    <property type="project" value="InterPro"/>
</dbReference>
<keyword evidence="4" id="KW-0255">Endonuclease</keyword>
<dbReference type="RefSeq" id="WP_246025169.1">
    <property type="nucleotide sequence ID" value="NZ_FOUP01000004.1"/>
</dbReference>
<keyword evidence="4" id="KW-0378">Hydrolase</keyword>
<evidence type="ECO:0000256" key="1">
    <source>
        <dbReference type="SAM" id="MobiDB-lite"/>
    </source>
</evidence>
<feature type="region of interest" description="Disordered" evidence="1">
    <location>
        <begin position="50"/>
        <end position="91"/>
    </location>
</feature>
<evidence type="ECO:0000259" key="2">
    <source>
        <dbReference type="SMART" id="SM00507"/>
    </source>
</evidence>
<dbReference type="InterPro" id="IPR002711">
    <property type="entry name" value="HNH"/>
</dbReference>
<dbReference type="EMBL" id="FOUP01000004">
    <property type="protein sequence ID" value="SFN38969.1"/>
    <property type="molecule type" value="Genomic_DNA"/>
</dbReference>
<dbReference type="EMBL" id="RBXX01000002">
    <property type="protein sequence ID" value="RKT82730.1"/>
    <property type="molecule type" value="Genomic_DNA"/>
</dbReference>
<dbReference type="AlphaFoldDB" id="A0A1I4YN03"/>
<organism evidence="4 5">
    <name type="scientific">Saccharopolyspora antimicrobica</name>
    <dbReference type="NCBI Taxonomy" id="455193"/>
    <lineage>
        <taxon>Bacteria</taxon>
        <taxon>Bacillati</taxon>
        <taxon>Actinomycetota</taxon>
        <taxon>Actinomycetes</taxon>
        <taxon>Pseudonocardiales</taxon>
        <taxon>Pseudonocardiaceae</taxon>
        <taxon>Saccharopolyspora</taxon>
    </lineage>
</organism>
<dbReference type="Pfam" id="PF01844">
    <property type="entry name" value="HNH"/>
    <property type="match status" value="1"/>
</dbReference>
<protein>
    <submittedName>
        <fullName evidence="4">HNH endonuclease</fullName>
    </submittedName>
</protein>
<dbReference type="GO" id="GO:0004519">
    <property type="term" value="F:endonuclease activity"/>
    <property type="evidence" value="ECO:0007669"/>
    <property type="project" value="UniProtKB-KW"/>
</dbReference>
<proteinExistence type="predicted"/>
<dbReference type="Gene3D" id="1.10.30.50">
    <property type="match status" value="1"/>
</dbReference>
<evidence type="ECO:0000313" key="3">
    <source>
        <dbReference type="EMBL" id="RKT82730.1"/>
    </source>
</evidence>
<dbReference type="CDD" id="cd00085">
    <property type="entry name" value="HNHc"/>
    <property type="match status" value="1"/>
</dbReference>
<dbReference type="Proteomes" id="UP000270697">
    <property type="component" value="Unassembled WGS sequence"/>
</dbReference>
<keyword evidence="6" id="KW-1185">Reference proteome</keyword>
<dbReference type="STRING" id="455193.SAMN05421805_104201"/>
<evidence type="ECO:0000313" key="5">
    <source>
        <dbReference type="Proteomes" id="UP000199398"/>
    </source>
</evidence>
<sequence>MARWQGRKGRPWRRVIAQLKATNRTCWLCGHAIDVDLPVTHPLSFTADHIAPRSRGGAPTLDNVRPAHRRCNSQRGAKVDFRPPLRTSRPW</sequence>